<evidence type="ECO:0000313" key="1">
    <source>
        <dbReference type="EMBL" id="KHG27241.1"/>
    </source>
</evidence>
<dbReference type="Proteomes" id="UP000032142">
    <property type="component" value="Unassembled WGS sequence"/>
</dbReference>
<dbReference type="GO" id="GO:0045893">
    <property type="term" value="P:positive regulation of DNA-templated transcription"/>
    <property type="evidence" value="ECO:0007669"/>
    <property type="project" value="TreeGrafter"/>
</dbReference>
<dbReference type="EMBL" id="KN440441">
    <property type="protein sequence ID" value="KHG27241.1"/>
    <property type="molecule type" value="Genomic_DNA"/>
</dbReference>
<reference evidence="2" key="1">
    <citation type="submission" date="2014-09" db="EMBL/GenBank/DDBJ databases">
        <title>G. arboreum L. cv. AKA8401 A2 genome assembly version 1.0.</title>
        <authorList>
            <person name="Mudge J."/>
            <person name="Ramaraj T."/>
            <person name="Lindquist I.E."/>
            <person name="Bharti A.K."/>
            <person name="Sundararajan A."/>
            <person name="Cameron C.T."/>
            <person name="Woodward J.E."/>
            <person name="May G.D."/>
            <person name="Brubaker C."/>
            <person name="Broadhvest J."/>
            <person name="Wilkins T.A."/>
        </authorList>
    </citation>
    <scope>NUCLEOTIDE SEQUENCE</scope>
</reference>
<organism evidence="2 3">
    <name type="scientific">Gossypium arboreum</name>
    <name type="common">Tree cotton</name>
    <name type="synonym">Gossypium nanking</name>
    <dbReference type="NCBI Taxonomy" id="29729"/>
    <lineage>
        <taxon>Eukaryota</taxon>
        <taxon>Viridiplantae</taxon>
        <taxon>Streptophyta</taxon>
        <taxon>Embryophyta</taxon>
        <taxon>Tracheophyta</taxon>
        <taxon>Spermatophyta</taxon>
        <taxon>Magnoliopsida</taxon>
        <taxon>eudicotyledons</taxon>
        <taxon>Gunneridae</taxon>
        <taxon>Pentapetalae</taxon>
        <taxon>rosids</taxon>
        <taxon>malvids</taxon>
        <taxon>Malvales</taxon>
        <taxon>Malvaceae</taxon>
        <taxon>Malvoideae</taxon>
        <taxon>Gossypium</taxon>
    </lineage>
</organism>
<protein>
    <submittedName>
        <fullName evidence="2">mRNA transport</fullName>
    </submittedName>
</protein>
<keyword evidence="3" id="KW-1185">Reference proteome</keyword>
<sequence>MNSFYEDSVFVSLSCLKIMDLRTRLDYVLFQLTPTKTRCELVIFAGKESEKLESGLLDPFISHLKTAKDQISKGGYSITLRPVGLTPSWFTKATLQRFVRFVSTPEVLERFVTVEREIEQIENSIQSNEAANAASATETMELNQLFPGISRKHFLHQGQMVNSMELGTLFKKKIQNHCSPGVKPAGFDFNEFSKLGRKYFLKNKQSLMLIPWLPVMNPIISKISYLLLMLSGSLLEFHGVVQEKE</sequence>
<gene>
    <name evidence="2" type="ORF">F383_02271</name>
    <name evidence="1" type="ORF">F383_14899</name>
</gene>
<dbReference type="PANTHER" id="PTHR31008:SF4">
    <property type="entry name" value="COP1-INTERACTING PROTEIN 7"/>
    <property type="match status" value="1"/>
</dbReference>
<reference evidence="3" key="2">
    <citation type="submission" date="2014-09" db="EMBL/GenBank/DDBJ databases">
        <authorList>
            <person name="Mudge J."/>
            <person name="Ramaraj T."/>
            <person name="Lindquist I.E."/>
            <person name="Bharti A.K."/>
            <person name="Sundararajan A."/>
            <person name="Cameron C.T."/>
            <person name="Woodward J.E."/>
            <person name="May G.D."/>
            <person name="Brubaker C."/>
            <person name="Broadhvest J."/>
            <person name="Wilkins T.A."/>
        </authorList>
    </citation>
    <scope>NUCLEOTIDE SEQUENCE</scope>
    <source>
        <strain evidence="3">cv. AKA8401</strain>
    </source>
</reference>
<dbReference type="AlphaFoldDB" id="A0A0B0PW34"/>
<evidence type="ECO:0000313" key="2">
    <source>
        <dbReference type="EMBL" id="KHG29205.1"/>
    </source>
</evidence>
<proteinExistence type="predicted"/>
<accession>A0A0B0PW34</accession>
<dbReference type="EMBL" id="KN448523">
    <property type="protein sequence ID" value="KHG29205.1"/>
    <property type="molecule type" value="Genomic_DNA"/>
</dbReference>
<evidence type="ECO:0000313" key="3">
    <source>
        <dbReference type="Proteomes" id="UP000032142"/>
    </source>
</evidence>
<dbReference type="GO" id="GO:0009416">
    <property type="term" value="P:response to light stimulus"/>
    <property type="evidence" value="ECO:0007669"/>
    <property type="project" value="TreeGrafter"/>
</dbReference>
<dbReference type="PANTHER" id="PTHR31008">
    <property type="entry name" value="COP1-INTERACTING PROTEIN-RELATED"/>
    <property type="match status" value="1"/>
</dbReference>
<name>A0A0B0PW34_GOSAR</name>